<accession>L8JYN4</accession>
<sequence>MAINSHRLFFGYMRRFWLGIFISSTVGILYFFYFFYSEEGYLPTVTKNYHYLLTSLVTANIAGLMIYRSDLALNRLLPWKENLSTRLIVGMLVNALIAIAIILVICWIFLGLQTGSFVYKGLWTSYYEPLVKLMVITLMAVVLYSLIYFALFSYNEYAVVHIDAVKNHRRQLAVQFEALKSQLSPHYLFNSLNTISSLIFKDPNMAEDFIRRLAQTYQYILDNNEKQYITLREEVEFVKSYNYLLKVRFENNLHIEINLPPNVLDTKMPPLTLQMLVENAVKHNVISKEQPLHIYISAIDNTDIKVTNTKTKAPAHVTSFHIGLDNIKKRYSFFTNKAIKVENSNKFTVRLPVIRDEFAKTA</sequence>
<dbReference type="STRING" id="1237149.C900_01589"/>
<evidence type="ECO:0000313" key="4">
    <source>
        <dbReference type="Proteomes" id="UP000011135"/>
    </source>
</evidence>
<dbReference type="GO" id="GO:0000155">
    <property type="term" value="F:phosphorelay sensor kinase activity"/>
    <property type="evidence" value="ECO:0007669"/>
    <property type="project" value="InterPro"/>
</dbReference>
<gene>
    <name evidence="3" type="ORF">C900_01589</name>
</gene>
<feature type="transmembrane region" description="Helical" evidence="1">
    <location>
        <begin position="48"/>
        <end position="67"/>
    </location>
</feature>
<dbReference type="PATRIC" id="fig|1237149.3.peg.1543"/>
<feature type="transmembrane region" description="Helical" evidence="1">
    <location>
        <begin position="130"/>
        <end position="151"/>
    </location>
</feature>
<dbReference type="RefSeq" id="WP_009579024.1">
    <property type="nucleotide sequence ID" value="NZ_AMZN01000024.1"/>
</dbReference>
<feature type="transmembrane region" description="Helical" evidence="1">
    <location>
        <begin position="87"/>
        <end position="110"/>
    </location>
</feature>
<feature type="domain" description="Signal transduction histidine kinase internal region" evidence="2">
    <location>
        <begin position="175"/>
        <end position="253"/>
    </location>
</feature>
<dbReference type="InterPro" id="IPR050640">
    <property type="entry name" value="Bact_2-comp_sensor_kinase"/>
</dbReference>
<dbReference type="InterPro" id="IPR010559">
    <property type="entry name" value="Sig_transdc_His_kin_internal"/>
</dbReference>
<protein>
    <recommendedName>
        <fullName evidence="2">Signal transduction histidine kinase internal region domain-containing protein</fullName>
    </recommendedName>
</protein>
<dbReference type="eggNOG" id="COG2972">
    <property type="taxonomic scope" value="Bacteria"/>
</dbReference>
<dbReference type="EMBL" id="AMZN01000024">
    <property type="protein sequence ID" value="ELR72307.1"/>
    <property type="molecule type" value="Genomic_DNA"/>
</dbReference>
<dbReference type="PANTHER" id="PTHR34220:SF7">
    <property type="entry name" value="SENSOR HISTIDINE KINASE YPDA"/>
    <property type="match status" value="1"/>
</dbReference>
<reference evidence="3 4" key="1">
    <citation type="submission" date="2012-12" db="EMBL/GenBank/DDBJ databases">
        <title>Genome assembly of Fulvivirga imtechensis AK7.</title>
        <authorList>
            <person name="Nupur N."/>
            <person name="Khatri I."/>
            <person name="Kumar R."/>
            <person name="Subramanian S."/>
            <person name="Pinnaka A."/>
        </authorList>
    </citation>
    <scope>NUCLEOTIDE SEQUENCE [LARGE SCALE GENOMIC DNA]</scope>
    <source>
        <strain evidence="3 4">AK7</strain>
    </source>
</reference>
<dbReference type="Pfam" id="PF06580">
    <property type="entry name" value="His_kinase"/>
    <property type="match status" value="1"/>
</dbReference>
<comment type="caution">
    <text evidence="3">The sequence shown here is derived from an EMBL/GenBank/DDBJ whole genome shotgun (WGS) entry which is preliminary data.</text>
</comment>
<name>L8JYN4_9BACT</name>
<keyword evidence="4" id="KW-1185">Reference proteome</keyword>
<evidence type="ECO:0000313" key="3">
    <source>
        <dbReference type="EMBL" id="ELR72307.1"/>
    </source>
</evidence>
<proteinExistence type="predicted"/>
<dbReference type="PANTHER" id="PTHR34220">
    <property type="entry name" value="SENSOR HISTIDINE KINASE YPDA"/>
    <property type="match status" value="1"/>
</dbReference>
<keyword evidence="1" id="KW-0472">Membrane</keyword>
<evidence type="ECO:0000259" key="2">
    <source>
        <dbReference type="Pfam" id="PF06580"/>
    </source>
</evidence>
<organism evidence="3 4">
    <name type="scientific">Fulvivirga imtechensis AK7</name>
    <dbReference type="NCBI Taxonomy" id="1237149"/>
    <lineage>
        <taxon>Bacteria</taxon>
        <taxon>Pseudomonadati</taxon>
        <taxon>Bacteroidota</taxon>
        <taxon>Cytophagia</taxon>
        <taxon>Cytophagales</taxon>
        <taxon>Fulvivirgaceae</taxon>
        <taxon>Fulvivirga</taxon>
    </lineage>
</organism>
<dbReference type="GO" id="GO:0016020">
    <property type="term" value="C:membrane"/>
    <property type="evidence" value="ECO:0007669"/>
    <property type="project" value="InterPro"/>
</dbReference>
<dbReference type="AlphaFoldDB" id="L8JYN4"/>
<feature type="transmembrane region" description="Helical" evidence="1">
    <location>
        <begin position="16"/>
        <end position="36"/>
    </location>
</feature>
<keyword evidence="1" id="KW-0812">Transmembrane</keyword>
<evidence type="ECO:0000256" key="1">
    <source>
        <dbReference type="SAM" id="Phobius"/>
    </source>
</evidence>
<keyword evidence="1" id="KW-1133">Transmembrane helix</keyword>
<dbReference type="Proteomes" id="UP000011135">
    <property type="component" value="Unassembled WGS sequence"/>
</dbReference>
<dbReference type="OrthoDB" id="927174at2"/>